<dbReference type="EMBL" id="QWEH01000007">
    <property type="protein sequence ID" value="RHW31873.1"/>
    <property type="molecule type" value="Genomic_DNA"/>
</dbReference>
<dbReference type="GO" id="GO:0009360">
    <property type="term" value="C:DNA polymerase III complex"/>
    <property type="evidence" value="ECO:0007669"/>
    <property type="project" value="InterPro"/>
</dbReference>
<organism evidence="16 17">
    <name type="scientific">Oceanobacillus profundus</name>
    <dbReference type="NCBI Taxonomy" id="372463"/>
    <lineage>
        <taxon>Bacteria</taxon>
        <taxon>Bacillati</taxon>
        <taxon>Bacillota</taxon>
        <taxon>Bacilli</taxon>
        <taxon>Bacillales</taxon>
        <taxon>Bacillaceae</taxon>
        <taxon>Oceanobacillus</taxon>
    </lineage>
</organism>
<feature type="domain" description="DNA polymerase III beta sliding clamp N-terminal" evidence="13">
    <location>
        <begin position="28"/>
        <end position="148"/>
    </location>
</feature>
<dbReference type="NCBIfam" id="TIGR00663">
    <property type="entry name" value="dnan"/>
    <property type="match status" value="1"/>
</dbReference>
<dbReference type="AlphaFoldDB" id="A0A417YGE1"/>
<comment type="subcellular location">
    <subcellularLocation>
        <location evidence="1">Cytoplasm</location>
    </subcellularLocation>
</comment>
<keyword evidence="4" id="KW-0963">Cytoplasm</keyword>
<dbReference type="Proteomes" id="UP000285456">
    <property type="component" value="Unassembled WGS sequence"/>
</dbReference>
<evidence type="ECO:0000256" key="7">
    <source>
        <dbReference type="ARBA" id="ARBA00022705"/>
    </source>
</evidence>
<evidence type="ECO:0000256" key="9">
    <source>
        <dbReference type="ARBA" id="ARBA00023125"/>
    </source>
</evidence>
<keyword evidence="5 16" id="KW-0808">Transferase</keyword>
<keyword evidence="6 16" id="KW-0548">Nucleotidyltransferase</keyword>
<dbReference type="GO" id="GO:0006271">
    <property type="term" value="P:DNA strand elongation involved in DNA replication"/>
    <property type="evidence" value="ECO:0007669"/>
    <property type="project" value="TreeGrafter"/>
</dbReference>
<protein>
    <recommendedName>
        <fullName evidence="3">Beta sliding clamp</fullName>
    </recommendedName>
    <alternativeName>
        <fullName evidence="12">Beta-clamp processivity factor</fullName>
    </alternativeName>
    <alternativeName>
        <fullName evidence="10">DNA polymerase III beta sliding clamp subunit</fullName>
    </alternativeName>
    <alternativeName>
        <fullName evidence="11">DNA polymerase III subunit beta</fullName>
    </alternativeName>
</protein>
<proteinExistence type="inferred from homology"/>
<feature type="domain" description="DNA polymerase III beta sliding clamp central" evidence="14">
    <location>
        <begin position="159"/>
        <end position="273"/>
    </location>
</feature>
<evidence type="ECO:0000256" key="8">
    <source>
        <dbReference type="ARBA" id="ARBA00022932"/>
    </source>
</evidence>
<name>A0A417YGE1_9BACI</name>
<feature type="domain" description="DNA polymerase III beta sliding clamp C-terminal" evidence="15">
    <location>
        <begin position="276"/>
        <end position="396"/>
    </location>
</feature>
<dbReference type="Pfam" id="PF02768">
    <property type="entry name" value="DNA_pol3_beta_3"/>
    <property type="match status" value="1"/>
</dbReference>
<evidence type="ECO:0000256" key="4">
    <source>
        <dbReference type="ARBA" id="ARBA00022490"/>
    </source>
</evidence>
<dbReference type="RefSeq" id="WP_118889431.1">
    <property type="nucleotide sequence ID" value="NZ_PHUT01000007.1"/>
</dbReference>
<dbReference type="GO" id="GO:0003677">
    <property type="term" value="F:DNA binding"/>
    <property type="evidence" value="ECO:0007669"/>
    <property type="project" value="UniProtKB-KW"/>
</dbReference>
<dbReference type="PANTHER" id="PTHR30478:SF0">
    <property type="entry name" value="BETA SLIDING CLAMP"/>
    <property type="match status" value="1"/>
</dbReference>
<evidence type="ECO:0000256" key="6">
    <source>
        <dbReference type="ARBA" id="ARBA00022695"/>
    </source>
</evidence>
<dbReference type="InterPro" id="IPR022634">
    <property type="entry name" value="DNA_polIII_beta_N"/>
</dbReference>
<evidence type="ECO:0000256" key="11">
    <source>
        <dbReference type="ARBA" id="ARBA00033275"/>
    </source>
</evidence>
<evidence type="ECO:0000256" key="1">
    <source>
        <dbReference type="ARBA" id="ARBA00004496"/>
    </source>
</evidence>
<dbReference type="CDD" id="cd00140">
    <property type="entry name" value="beta_clamp"/>
    <property type="match status" value="1"/>
</dbReference>
<evidence type="ECO:0000256" key="2">
    <source>
        <dbReference type="ARBA" id="ARBA00010752"/>
    </source>
</evidence>
<dbReference type="InterPro" id="IPR001001">
    <property type="entry name" value="DNA_polIII_beta"/>
</dbReference>
<dbReference type="GO" id="GO:0005737">
    <property type="term" value="C:cytoplasm"/>
    <property type="evidence" value="ECO:0007669"/>
    <property type="project" value="UniProtKB-SubCell"/>
</dbReference>
<comment type="caution">
    <text evidence="16">The sequence shown here is derived from an EMBL/GenBank/DDBJ whole genome shotgun (WGS) entry which is preliminary data.</text>
</comment>
<evidence type="ECO:0000313" key="17">
    <source>
        <dbReference type="Proteomes" id="UP000285456"/>
    </source>
</evidence>
<dbReference type="OrthoDB" id="8421503at2"/>
<dbReference type="InterPro" id="IPR022635">
    <property type="entry name" value="DNA_polIII_beta_C"/>
</dbReference>
<evidence type="ECO:0000259" key="14">
    <source>
        <dbReference type="Pfam" id="PF02767"/>
    </source>
</evidence>
<evidence type="ECO:0000259" key="13">
    <source>
        <dbReference type="Pfam" id="PF00712"/>
    </source>
</evidence>
<comment type="similarity">
    <text evidence="2">Belongs to the beta sliding clamp family.</text>
</comment>
<keyword evidence="17" id="KW-1185">Reference proteome</keyword>
<evidence type="ECO:0000256" key="5">
    <source>
        <dbReference type="ARBA" id="ARBA00022679"/>
    </source>
</evidence>
<dbReference type="Pfam" id="PF02767">
    <property type="entry name" value="DNA_pol3_beta_2"/>
    <property type="match status" value="1"/>
</dbReference>
<evidence type="ECO:0000256" key="12">
    <source>
        <dbReference type="ARBA" id="ARBA00033276"/>
    </source>
</evidence>
<gene>
    <name evidence="16" type="primary">dnaN</name>
    <name evidence="16" type="ORF">D1B32_11585</name>
</gene>
<dbReference type="Gene3D" id="3.70.10.10">
    <property type="match status" value="1"/>
</dbReference>
<keyword evidence="8" id="KW-0239">DNA-directed DNA polymerase</keyword>
<dbReference type="PANTHER" id="PTHR30478">
    <property type="entry name" value="DNA POLYMERASE III SUBUNIT BETA"/>
    <property type="match status" value="1"/>
</dbReference>
<dbReference type="SMART" id="SM00480">
    <property type="entry name" value="POL3Bc"/>
    <property type="match status" value="1"/>
</dbReference>
<dbReference type="SUPFAM" id="SSF55979">
    <property type="entry name" value="DNA clamp"/>
    <property type="match status" value="3"/>
</dbReference>
<evidence type="ECO:0000256" key="10">
    <source>
        <dbReference type="ARBA" id="ARBA00030988"/>
    </source>
</evidence>
<keyword evidence="7" id="KW-0235">DNA replication</keyword>
<reference evidence="16 17" key="1">
    <citation type="journal article" date="2007" name="Int. J. Syst. Evol. Microbiol.">
        <title>Oceanobacillus profundus sp. nov., isolated from a deep-sea sediment core.</title>
        <authorList>
            <person name="Kim Y.G."/>
            <person name="Choi D.H."/>
            <person name="Hyun S."/>
            <person name="Cho B.C."/>
        </authorList>
    </citation>
    <scope>NUCLEOTIDE SEQUENCE [LARGE SCALE GENOMIC DNA]</scope>
    <source>
        <strain evidence="16 17">DSM 18246</strain>
    </source>
</reference>
<dbReference type="Pfam" id="PF00712">
    <property type="entry name" value="DNA_pol3_beta"/>
    <property type="match status" value="1"/>
</dbReference>
<dbReference type="Gene3D" id="3.10.150.10">
    <property type="entry name" value="DNA Polymerase III, subunit A, domain 2"/>
    <property type="match status" value="1"/>
</dbReference>
<dbReference type="GO" id="GO:0008408">
    <property type="term" value="F:3'-5' exonuclease activity"/>
    <property type="evidence" value="ECO:0007669"/>
    <property type="project" value="InterPro"/>
</dbReference>
<evidence type="ECO:0000259" key="15">
    <source>
        <dbReference type="Pfam" id="PF02768"/>
    </source>
</evidence>
<dbReference type="InterPro" id="IPR022637">
    <property type="entry name" value="DNA_polIII_beta_cen"/>
</dbReference>
<evidence type="ECO:0000313" key="16">
    <source>
        <dbReference type="EMBL" id="RHW31873.1"/>
    </source>
</evidence>
<sequence length="429" mass="48619">MSTAVAEKEIVELNEQVEDSLKTKLEVEIRKDVMQSILKRLDRSREKNGVLPIKQGIYIFFDEEKIVGRAMNGDFTTEVVVAKDKKNFDILDGTSGGAVFMDPKLVSMVNSLPRKNIKLSINGGDAVLSAGRSKFELKILDHLEYPAIFNELGGVEIKVHPDVLRAMYRNTTYATSTNEVRPFLTGVNHKLVDRHLVLAATDAHRLAQMRYELDKDFEEVSKIVPAPSLNEVQKQLDDTVSSVTLHIKDKEVIYVFSNGVTIRSRVIDHNFPDTDRLVPEDCVTEVSFLAGDLQSLVKRAMLVDQENSVKLLIRAEDRQMRMVSREADKSGFEEDVVPLRGQGKDIRIGFNIRYLMDALSHYDAEEQIKLQFISFMKPFLIRTENGDDRNLDLILPVQLPDKDAKDAVVTIDNFKADIQIDLVEDEKPE</sequence>
<dbReference type="GO" id="GO:0003887">
    <property type="term" value="F:DNA-directed DNA polymerase activity"/>
    <property type="evidence" value="ECO:0007669"/>
    <property type="project" value="UniProtKB-KW"/>
</dbReference>
<accession>A0A417YGE1</accession>
<evidence type="ECO:0000256" key="3">
    <source>
        <dbReference type="ARBA" id="ARBA00021035"/>
    </source>
</evidence>
<keyword evidence="9" id="KW-0238">DNA-binding</keyword>
<dbReference type="InterPro" id="IPR046938">
    <property type="entry name" value="DNA_clamp_sf"/>
</dbReference>